<evidence type="ECO:0000313" key="2">
    <source>
        <dbReference type="Proteomes" id="UP000178240"/>
    </source>
</evidence>
<dbReference type="EMBL" id="MHIE01000003">
    <property type="protein sequence ID" value="OGY46498.1"/>
    <property type="molecule type" value="Genomic_DNA"/>
</dbReference>
<name>A0A1G1Y2H2_9BACT</name>
<dbReference type="STRING" id="1797535.A2744_03565"/>
<accession>A0A1G1Y2H2</accession>
<dbReference type="Proteomes" id="UP000178240">
    <property type="component" value="Unassembled WGS sequence"/>
</dbReference>
<evidence type="ECO:0000313" key="1">
    <source>
        <dbReference type="EMBL" id="OGY46498.1"/>
    </source>
</evidence>
<organism evidence="1 2">
    <name type="scientific">Candidatus Buchananbacteria bacterium RIFCSPHIGHO2_01_FULL_44_11</name>
    <dbReference type="NCBI Taxonomy" id="1797535"/>
    <lineage>
        <taxon>Bacteria</taxon>
        <taxon>Candidatus Buchananiibacteriota</taxon>
    </lineage>
</organism>
<protein>
    <submittedName>
        <fullName evidence="1">Uncharacterized protein</fullName>
    </submittedName>
</protein>
<reference evidence="1 2" key="1">
    <citation type="journal article" date="2016" name="Nat. Commun.">
        <title>Thousands of microbial genomes shed light on interconnected biogeochemical processes in an aquifer system.</title>
        <authorList>
            <person name="Anantharaman K."/>
            <person name="Brown C.T."/>
            <person name="Hug L.A."/>
            <person name="Sharon I."/>
            <person name="Castelle C.J."/>
            <person name="Probst A.J."/>
            <person name="Thomas B.C."/>
            <person name="Singh A."/>
            <person name="Wilkins M.J."/>
            <person name="Karaoz U."/>
            <person name="Brodie E.L."/>
            <person name="Williams K.H."/>
            <person name="Hubbard S.S."/>
            <person name="Banfield J.F."/>
        </authorList>
    </citation>
    <scope>NUCLEOTIDE SEQUENCE [LARGE SCALE GENOMIC DNA]</scope>
</reference>
<comment type="caution">
    <text evidence="1">The sequence shown here is derived from an EMBL/GenBank/DDBJ whole genome shotgun (WGS) entry which is preliminary data.</text>
</comment>
<sequence length="169" mass="19698">MNQVRRTDLPWHIVEKKISDEISWLKKLIASWGSRDSCQHCDEFAYRQIALMIVSGKIKARKLDNYKANFWGESSKLGDTKHKHGKEWHQGMMNMIDTYFTTQGFDVTTEPILNNGRADLGVFYDGKKDLYVEVGTVSIYKMWINLSTMKNCIFLCIPAERTLLEFETF</sequence>
<proteinExistence type="predicted"/>
<gene>
    <name evidence="1" type="ORF">A2744_03565</name>
</gene>
<dbReference type="AlphaFoldDB" id="A0A1G1Y2H2"/>